<evidence type="ECO:0000256" key="5">
    <source>
        <dbReference type="ARBA" id="ARBA00022906"/>
    </source>
</evidence>
<dbReference type="InterPro" id="IPR058533">
    <property type="entry name" value="Cation_efflux_TM"/>
</dbReference>
<dbReference type="PANTHER" id="PTHR11562:SF17">
    <property type="entry name" value="RE54080P-RELATED"/>
    <property type="match status" value="1"/>
</dbReference>
<dbReference type="SUPFAM" id="SSF161111">
    <property type="entry name" value="Cation efflux protein transmembrane domain-like"/>
    <property type="match status" value="1"/>
</dbReference>
<comment type="similarity">
    <text evidence="2">Belongs to the cation diffusion facilitator (CDF) transporter (TC 2.A.4) family. SLC30A subfamily.</text>
</comment>
<dbReference type="OMA" id="FHLMEQG"/>
<feature type="region of interest" description="Disordered" evidence="9">
    <location>
        <begin position="43"/>
        <end position="76"/>
    </location>
</feature>
<dbReference type="GO" id="GO:0005886">
    <property type="term" value="C:plasma membrane"/>
    <property type="evidence" value="ECO:0007669"/>
    <property type="project" value="TreeGrafter"/>
</dbReference>
<evidence type="ECO:0000256" key="8">
    <source>
        <dbReference type="ARBA" id="ARBA00023136"/>
    </source>
</evidence>
<feature type="transmembrane region" description="Helical" evidence="10">
    <location>
        <begin position="86"/>
        <end position="103"/>
    </location>
</feature>
<evidence type="ECO:0000256" key="3">
    <source>
        <dbReference type="ARBA" id="ARBA00022448"/>
    </source>
</evidence>
<evidence type="ECO:0000256" key="2">
    <source>
        <dbReference type="ARBA" id="ARBA00008873"/>
    </source>
</evidence>
<keyword evidence="6 10" id="KW-1133">Transmembrane helix</keyword>
<evidence type="ECO:0000259" key="12">
    <source>
        <dbReference type="Pfam" id="PF16916"/>
    </source>
</evidence>
<dbReference type="InParanoid" id="D7FQH9"/>
<name>D7FQH9_ECTSI</name>
<evidence type="ECO:0000256" key="6">
    <source>
        <dbReference type="ARBA" id="ARBA00022989"/>
    </source>
</evidence>
<dbReference type="InterPro" id="IPR002524">
    <property type="entry name" value="Cation_efflux"/>
</dbReference>
<organism evidence="13 14">
    <name type="scientific">Ectocarpus siliculosus</name>
    <name type="common">Brown alga</name>
    <name type="synonym">Conferva siliculosa</name>
    <dbReference type="NCBI Taxonomy" id="2880"/>
    <lineage>
        <taxon>Eukaryota</taxon>
        <taxon>Sar</taxon>
        <taxon>Stramenopiles</taxon>
        <taxon>Ochrophyta</taxon>
        <taxon>PX clade</taxon>
        <taxon>Phaeophyceae</taxon>
        <taxon>Ectocarpales</taxon>
        <taxon>Ectocarpaceae</taxon>
        <taxon>Ectocarpus</taxon>
    </lineage>
</organism>
<evidence type="ECO:0000256" key="1">
    <source>
        <dbReference type="ARBA" id="ARBA00004141"/>
    </source>
</evidence>
<dbReference type="InterPro" id="IPR027469">
    <property type="entry name" value="Cation_efflux_TMD_sf"/>
</dbReference>
<accession>D7FQH9</accession>
<dbReference type="AlphaFoldDB" id="D7FQH9"/>
<gene>
    <name evidence="13" type="ORF">Esi_0200_0024</name>
</gene>
<dbReference type="PANTHER" id="PTHR11562">
    <property type="entry name" value="CATION EFFLUX PROTEIN/ ZINC TRANSPORTER"/>
    <property type="match status" value="1"/>
</dbReference>
<evidence type="ECO:0000256" key="10">
    <source>
        <dbReference type="SAM" id="Phobius"/>
    </source>
</evidence>
<evidence type="ECO:0000256" key="7">
    <source>
        <dbReference type="ARBA" id="ARBA00023065"/>
    </source>
</evidence>
<dbReference type="EMBL" id="FN648377">
    <property type="protein sequence ID" value="CBJ30574.1"/>
    <property type="molecule type" value="Genomic_DNA"/>
</dbReference>
<keyword evidence="8 10" id="KW-0472">Membrane</keyword>
<sequence>MGSHAHDHSHASGLHCHDHGQHAAEKGAVHAIAMEESEDHNDRYAYDHHDDGRRHHDGNGGAAAGAGQKTTNSAESAANQRKLKQATAFVLVFFVVEVIGGVWSGSLAIISDAAHLLADVSGFVLAMVANEIASRPACDKLTYGPVRAEVLSALFSTVTIVVLSLLLLYSALARIVDFSKGQGEEIDGRMMTFIAALGLLVNVALLSIFGHEHGGHDHSHGHGHGHAHAHDDHDEEEGLVVPATLRAGVGERASLVNNHCVNSNSSTTNNGSGDAGLPLDISSSSSGASSMAGGQDVYGSLAVGDGGGTAALGGLGTGVDRFPEVRAGVGEEVVKLKKEKNINMEAAVLHAVTDLVQSAGVLLAGLLIWYDLRWKWADPIATLFFVGLVLNSTRWLLKRAFNVLLEGVPDSIDYDQLRRRLSSIEGVTDLHCLHVWSLTLGRTVVSAHIKATDPEKALVSAHGICEAMGVVHSTIQVQVDHCVDSRCKHPCVSAVGGCCGPTAISARPAPQCALSASRATSAP</sequence>
<evidence type="ECO:0000313" key="13">
    <source>
        <dbReference type="EMBL" id="CBJ30574.1"/>
    </source>
</evidence>
<evidence type="ECO:0000313" key="14">
    <source>
        <dbReference type="Proteomes" id="UP000002630"/>
    </source>
</evidence>
<dbReference type="NCBIfam" id="TIGR01297">
    <property type="entry name" value="CDF"/>
    <property type="match status" value="1"/>
</dbReference>
<dbReference type="Pfam" id="PF16916">
    <property type="entry name" value="ZT_dimer"/>
    <property type="match status" value="1"/>
</dbReference>
<feature type="region of interest" description="Disordered" evidence="9">
    <location>
        <begin position="260"/>
        <end position="280"/>
    </location>
</feature>
<feature type="region of interest" description="Disordered" evidence="9">
    <location>
        <begin position="216"/>
        <end position="236"/>
    </location>
</feature>
<evidence type="ECO:0000259" key="11">
    <source>
        <dbReference type="Pfam" id="PF01545"/>
    </source>
</evidence>
<evidence type="ECO:0000256" key="4">
    <source>
        <dbReference type="ARBA" id="ARBA00022692"/>
    </source>
</evidence>
<dbReference type="EMBL" id="FN649746">
    <property type="protein sequence ID" value="CBJ30574.1"/>
    <property type="molecule type" value="Genomic_DNA"/>
</dbReference>
<dbReference type="GO" id="GO:0005385">
    <property type="term" value="F:zinc ion transmembrane transporter activity"/>
    <property type="evidence" value="ECO:0007669"/>
    <property type="project" value="TreeGrafter"/>
</dbReference>
<feature type="domain" description="Cation efflux protein cytoplasmic" evidence="12">
    <location>
        <begin position="409"/>
        <end position="467"/>
    </location>
</feature>
<evidence type="ECO:0000256" key="9">
    <source>
        <dbReference type="SAM" id="MobiDB-lite"/>
    </source>
</evidence>
<dbReference type="FunCoup" id="D7FQH9">
    <property type="interactions" value="1"/>
</dbReference>
<feature type="transmembrane region" description="Helical" evidence="10">
    <location>
        <begin position="190"/>
        <end position="209"/>
    </location>
</feature>
<dbReference type="InterPro" id="IPR050681">
    <property type="entry name" value="CDF/SLC30A"/>
</dbReference>
<feature type="domain" description="Cation efflux protein transmembrane" evidence="11">
    <location>
        <begin position="86"/>
        <end position="405"/>
    </location>
</feature>
<dbReference type="Proteomes" id="UP000002630">
    <property type="component" value="Linkage Group LG21"/>
</dbReference>
<keyword evidence="5" id="KW-0864">Zinc transport</keyword>
<proteinExistence type="inferred from homology"/>
<feature type="region of interest" description="Disordered" evidence="9">
    <location>
        <begin position="1"/>
        <end position="25"/>
    </location>
</feature>
<keyword evidence="4 10" id="KW-0812">Transmembrane</keyword>
<keyword evidence="5" id="KW-0862">Zinc</keyword>
<dbReference type="OrthoDB" id="9944568at2759"/>
<keyword evidence="14" id="KW-1185">Reference proteome</keyword>
<feature type="compositionally biased region" description="Low complexity" evidence="9">
    <location>
        <begin position="262"/>
        <end position="272"/>
    </location>
</feature>
<keyword evidence="7" id="KW-0406">Ion transport</keyword>
<feature type="compositionally biased region" description="Basic and acidic residues" evidence="9">
    <location>
        <begin position="43"/>
        <end position="58"/>
    </location>
</feature>
<dbReference type="Pfam" id="PF01545">
    <property type="entry name" value="Cation_efflux"/>
    <property type="match status" value="1"/>
</dbReference>
<dbReference type="STRING" id="2880.D7FQH9"/>
<dbReference type="InterPro" id="IPR027470">
    <property type="entry name" value="Cation_efflux_CTD"/>
</dbReference>
<keyword evidence="3" id="KW-0813">Transport</keyword>
<reference evidence="13 14" key="1">
    <citation type="journal article" date="2010" name="Nature">
        <title>The Ectocarpus genome and the independent evolution of multicellularity in brown algae.</title>
        <authorList>
            <person name="Cock J.M."/>
            <person name="Sterck L."/>
            <person name="Rouze P."/>
            <person name="Scornet D."/>
            <person name="Allen A.E."/>
            <person name="Amoutzias G."/>
            <person name="Anthouard V."/>
            <person name="Artiguenave F."/>
            <person name="Aury J.M."/>
            <person name="Badger J.H."/>
            <person name="Beszteri B."/>
            <person name="Billiau K."/>
            <person name="Bonnet E."/>
            <person name="Bothwell J.H."/>
            <person name="Bowler C."/>
            <person name="Boyen C."/>
            <person name="Brownlee C."/>
            <person name="Carrano C.J."/>
            <person name="Charrier B."/>
            <person name="Cho G.Y."/>
            <person name="Coelho S.M."/>
            <person name="Collen J."/>
            <person name="Corre E."/>
            <person name="Da Silva C."/>
            <person name="Delage L."/>
            <person name="Delaroque N."/>
            <person name="Dittami S.M."/>
            <person name="Doulbeau S."/>
            <person name="Elias M."/>
            <person name="Farnham G."/>
            <person name="Gachon C.M."/>
            <person name="Gschloessl B."/>
            <person name="Heesch S."/>
            <person name="Jabbari K."/>
            <person name="Jubin C."/>
            <person name="Kawai H."/>
            <person name="Kimura K."/>
            <person name="Kloareg B."/>
            <person name="Kupper F.C."/>
            <person name="Lang D."/>
            <person name="Le Bail A."/>
            <person name="Leblanc C."/>
            <person name="Lerouge P."/>
            <person name="Lohr M."/>
            <person name="Lopez P.J."/>
            <person name="Martens C."/>
            <person name="Maumus F."/>
            <person name="Michel G."/>
            <person name="Miranda-Saavedra D."/>
            <person name="Morales J."/>
            <person name="Moreau H."/>
            <person name="Motomura T."/>
            <person name="Nagasato C."/>
            <person name="Napoli C.A."/>
            <person name="Nelson D.R."/>
            <person name="Nyvall-Collen P."/>
            <person name="Peters A.F."/>
            <person name="Pommier C."/>
            <person name="Potin P."/>
            <person name="Poulain J."/>
            <person name="Quesneville H."/>
            <person name="Read B."/>
            <person name="Rensing S.A."/>
            <person name="Ritter A."/>
            <person name="Rousvoal S."/>
            <person name="Samanta M."/>
            <person name="Samson G."/>
            <person name="Schroeder D.C."/>
            <person name="Segurens B."/>
            <person name="Strittmatter M."/>
            <person name="Tonon T."/>
            <person name="Tregear J.W."/>
            <person name="Valentin K."/>
            <person name="von Dassow P."/>
            <person name="Yamagishi T."/>
            <person name="Van de Peer Y."/>
            <person name="Wincker P."/>
        </authorList>
    </citation>
    <scope>NUCLEOTIDE SEQUENCE [LARGE SCALE GENOMIC DNA]</scope>
    <source>
        <strain evidence="14">Ec32 / CCAP1310/4</strain>
    </source>
</reference>
<dbReference type="Gene3D" id="1.20.1510.10">
    <property type="entry name" value="Cation efflux protein transmembrane domain"/>
    <property type="match status" value="2"/>
</dbReference>
<protein>
    <submittedName>
        <fullName evidence="13">Cation efflux family protein</fullName>
    </submittedName>
</protein>
<feature type="transmembrane region" description="Helical" evidence="10">
    <location>
        <begin position="150"/>
        <end position="170"/>
    </location>
</feature>
<dbReference type="eggNOG" id="KOG1483">
    <property type="taxonomic scope" value="Eukaryota"/>
</dbReference>
<comment type="subcellular location">
    <subcellularLocation>
        <location evidence="1">Membrane</location>
        <topology evidence="1">Multi-pass membrane protein</topology>
    </subcellularLocation>
</comment>